<dbReference type="Gene3D" id="2.40.50.90">
    <property type="match status" value="1"/>
</dbReference>
<dbReference type="PANTHER" id="PTHR12302">
    <property type="entry name" value="EBNA2 BINDING PROTEIN P100"/>
    <property type="match status" value="1"/>
</dbReference>
<accession>A0ABN0SB65</accession>
<evidence type="ECO:0000256" key="1">
    <source>
        <dbReference type="ARBA" id="ARBA00022722"/>
    </source>
</evidence>
<organism evidence="6 7">
    <name type="scientific">Ectopseudomonas composti</name>
    <dbReference type="NCBI Taxonomy" id="658457"/>
    <lineage>
        <taxon>Bacteria</taxon>
        <taxon>Pseudomonadati</taxon>
        <taxon>Pseudomonadota</taxon>
        <taxon>Gammaproteobacteria</taxon>
        <taxon>Pseudomonadales</taxon>
        <taxon>Pseudomonadaceae</taxon>
        <taxon>Ectopseudomonas</taxon>
    </lineage>
</organism>
<evidence type="ECO:0000256" key="2">
    <source>
        <dbReference type="ARBA" id="ARBA00022759"/>
    </source>
</evidence>
<evidence type="ECO:0000259" key="5">
    <source>
        <dbReference type="PROSITE" id="PS50830"/>
    </source>
</evidence>
<evidence type="ECO:0000256" key="4">
    <source>
        <dbReference type="SAM" id="SignalP"/>
    </source>
</evidence>
<proteinExistence type="predicted"/>
<feature type="domain" description="TNase-like" evidence="5">
    <location>
        <begin position="20"/>
        <end position="157"/>
    </location>
</feature>
<keyword evidence="2" id="KW-0255">Endonuclease</keyword>
<sequence>MHKFITLLALLPFMVLANENSLTCYVVGVSDGDTLSCFDAENRKTEKIRLRGIDAPEAKQPFGQRSKQSLSSLAHDQAATVKWSKRDRWGRIIGAVWVEPVDCHGCGHTLDVGRAQLSVGMAWWFRRYANEQPDEERQQYKFEEREAKARRVGLWQEMKPVPPWEWRKR</sequence>
<reference evidence="7" key="1">
    <citation type="journal article" date="2014" name="Genome Announc.">
        <title>Draft Genome Sequence of the algae degrading bacterium Pseudomonas mendocina AD6.</title>
        <authorList>
            <person name="Barney B.M."/>
            <person name="Lenneman E.M."/>
        </authorList>
    </citation>
    <scope>NUCLEOTIDE SEQUENCE [LARGE SCALE GENOMIC DNA]</scope>
    <source>
        <strain evidence="7">AD6</strain>
    </source>
</reference>
<protein>
    <submittedName>
        <fullName evidence="6">Nuclease</fullName>
    </submittedName>
</protein>
<feature type="chain" id="PRO_5046177911" evidence="4">
    <location>
        <begin position="18"/>
        <end position="169"/>
    </location>
</feature>
<dbReference type="Pfam" id="PF00565">
    <property type="entry name" value="SNase"/>
    <property type="match status" value="1"/>
</dbReference>
<name>A0ABN0SB65_9GAMM</name>
<keyword evidence="1" id="KW-0540">Nuclease</keyword>
<dbReference type="Proteomes" id="UP000023842">
    <property type="component" value="Unassembled WGS sequence"/>
</dbReference>
<keyword evidence="3" id="KW-0378">Hydrolase</keyword>
<evidence type="ECO:0000313" key="7">
    <source>
        <dbReference type="Proteomes" id="UP000023842"/>
    </source>
</evidence>
<keyword evidence="4" id="KW-0732">Signal</keyword>
<comment type="caution">
    <text evidence="6">The sequence shown here is derived from an EMBL/GenBank/DDBJ whole genome shotgun (WGS) entry which is preliminary data.</text>
</comment>
<dbReference type="EMBL" id="JFJN01000047">
    <property type="protein sequence ID" value="EZH79846.1"/>
    <property type="molecule type" value="Genomic_DNA"/>
</dbReference>
<evidence type="ECO:0000256" key="3">
    <source>
        <dbReference type="ARBA" id="ARBA00022801"/>
    </source>
</evidence>
<dbReference type="PROSITE" id="PS50830">
    <property type="entry name" value="TNASE_3"/>
    <property type="match status" value="1"/>
</dbReference>
<dbReference type="SUPFAM" id="SSF50199">
    <property type="entry name" value="Staphylococcal nuclease"/>
    <property type="match status" value="1"/>
</dbReference>
<feature type="signal peptide" evidence="4">
    <location>
        <begin position="1"/>
        <end position="17"/>
    </location>
</feature>
<dbReference type="InterPro" id="IPR016071">
    <property type="entry name" value="Staphylococal_nuclease_OB-fold"/>
</dbReference>
<gene>
    <name evidence="6" type="ORF">AU05_14910</name>
</gene>
<keyword evidence="7" id="KW-1185">Reference proteome</keyword>
<dbReference type="SMART" id="SM00318">
    <property type="entry name" value="SNc"/>
    <property type="match status" value="1"/>
</dbReference>
<dbReference type="PANTHER" id="PTHR12302:SF3">
    <property type="entry name" value="SERINE_THREONINE-PROTEIN KINASE 31"/>
    <property type="match status" value="1"/>
</dbReference>
<evidence type="ECO:0000313" key="6">
    <source>
        <dbReference type="EMBL" id="EZH79846.1"/>
    </source>
</evidence>
<dbReference type="InterPro" id="IPR035437">
    <property type="entry name" value="SNase_OB-fold_sf"/>
</dbReference>
<dbReference type="RefSeq" id="WP_037002032.1">
    <property type="nucleotide sequence ID" value="NZ_JFJN01000047.1"/>
</dbReference>